<dbReference type="GO" id="GO:0043328">
    <property type="term" value="P:protein transport to vacuole involved in ubiquitin-dependent protein catabolic process via the multivesicular body sorting pathway"/>
    <property type="evidence" value="ECO:0007669"/>
    <property type="project" value="UniProtKB-UniRule"/>
</dbReference>
<keyword evidence="4 6" id="KW-0653">Protein transport</keyword>
<evidence type="ECO:0000256" key="3">
    <source>
        <dbReference type="ARBA" id="ARBA00022753"/>
    </source>
</evidence>
<dbReference type="SUPFAM" id="SSF50729">
    <property type="entry name" value="PH domain-like"/>
    <property type="match status" value="1"/>
</dbReference>
<evidence type="ECO:0000256" key="5">
    <source>
        <dbReference type="ARBA" id="ARBA00023054"/>
    </source>
</evidence>
<dbReference type="EMBL" id="JAMRDG010000001">
    <property type="protein sequence ID" value="KAJ3703103.1"/>
    <property type="molecule type" value="Genomic_DNA"/>
</dbReference>
<keyword evidence="3 6" id="KW-0967">Endosome</keyword>
<comment type="similarity">
    <text evidence="1 6">Belongs to the VPS36 family.</text>
</comment>
<evidence type="ECO:0000259" key="7">
    <source>
        <dbReference type="PROSITE" id="PS51495"/>
    </source>
</evidence>
<dbReference type="GO" id="GO:0031902">
    <property type="term" value="C:late endosome membrane"/>
    <property type="evidence" value="ECO:0007669"/>
    <property type="project" value="UniProtKB-UniRule"/>
</dbReference>
<accession>A0AAD5ZSC0</accession>
<dbReference type="InterPro" id="IPR036390">
    <property type="entry name" value="WH_DNA-bd_sf"/>
</dbReference>
<sequence length="525" mass="57096">MATTASLFKRHKGLQGGWHYGPSSNGSTASLFKGDEHSNGYNISQSDLAMKSSSGRILPLFLLPNNSTAALQSYQPPMTSIPRLPAASVTTSCRPIFISGEVERYLLPGVDLESDGSDRPTLLLPFQSSLLVLTSHRLVFIDEASASAREIALSAIIHAFPLKKSMSIRSMFASPRVRLQVSISNDGTISEKGTKSSVVTLVMRGKNTDPDVFYGKFMEVLRSREWELTASAANQGSTGLEGSSSSGSGVNDLRITMPVVGVSGILRKEQETWESTDKSLQDAFQDLNALMSKAKEMVQLAEKMRQKLLTTGSNSQGSSNDEEMGSKQDMQDWLLSVGIASPVTKETAGALYHQQLSRQLADFVKMPLEKAGGMITLVDVYCLFNRARGTELISPEDLLQACALWEKFDVPVLMRKFDSGVKVIQNKSHSDDEVFARISSLAQKPDALRKGISPSDAAFTLGIAPALAKEHLLSAESRGLLCRDVSAEGLRFYINLFNEIDSANIYTIKSHGLLNAWQLATTVSV</sequence>
<dbReference type="PANTHER" id="PTHR13128:SF12">
    <property type="entry name" value="VACUOLAR PROTEIN-SORTING-ASSOCIATED PROTEIN 36"/>
    <property type="match status" value="1"/>
</dbReference>
<comment type="function">
    <text evidence="6">Component of the ESCRT-II complex (endosomal sorting complex required for transport II), which is required for multivesicular body (MVB) formation and sorting of endosomal cargo proteins into MVBs.</text>
</comment>
<evidence type="ECO:0000256" key="2">
    <source>
        <dbReference type="ARBA" id="ARBA00022448"/>
    </source>
</evidence>
<dbReference type="FunFam" id="1.10.10.10:FF:000368">
    <property type="entry name" value="vacuolar protein sorting-associated protein 36-like"/>
    <property type="match status" value="1"/>
</dbReference>
<dbReference type="InterPro" id="IPR037855">
    <property type="entry name" value="Vps36"/>
</dbReference>
<comment type="subcellular location">
    <subcellularLocation>
        <location evidence="6">Cytoplasm</location>
    </subcellularLocation>
    <subcellularLocation>
        <location evidence="6">Endosome</location>
    </subcellularLocation>
</comment>
<evidence type="ECO:0000313" key="9">
    <source>
        <dbReference type="Proteomes" id="UP001210211"/>
    </source>
</evidence>
<comment type="subunit">
    <text evidence="6">Component of the endosomal sorting complex required for transport II (ESCRT-II).</text>
</comment>
<dbReference type="InterPro" id="IPR040608">
    <property type="entry name" value="Snf8/Vps36"/>
</dbReference>
<dbReference type="PROSITE" id="PS51495">
    <property type="entry name" value="GLUE"/>
    <property type="match status" value="1"/>
</dbReference>
<dbReference type="AlphaFoldDB" id="A0AAD5ZSC0"/>
<evidence type="ECO:0000256" key="6">
    <source>
        <dbReference type="RuleBase" id="RU367095"/>
    </source>
</evidence>
<dbReference type="InterPro" id="IPR011993">
    <property type="entry name" value="PH-like_dom_sf"/>
</dbReference>
<dbReference type="Gene3D" id="2.30.29.30">
    <property type="entry name" value="Pleckstrin-homology domain (PH domain)/Phosphotyrosine-binding domain (PTB)"/>
    <property type="match status" value="1"/>
</dbReference>
<keyword evidence="2 6" id="KW-0813">Transport</keyword>
<dbReference type="Proteomes" id="UP001210211">
    <property type="component" value="Unassembled WGS sequence"/>
</dbReference>
<evidence type="ECO:0000256" key="1">
    <source>
        <dbReference type="ARBA" id="ARBA00009697"/>
    </source>
</evidence>
<keyword evidence="6" id="KW-0963">Cytoplasm</keyword>
<protein>
    <recommendedName>
        <fullName evidence="6">Vacuolar protein-sorting-associated protein 36</fullName>
    </recommendedName>
    <alternativeName>
        <fullName evidence="6">ESCRT-II complex subunit VPS36</fullName>
    </alternativeName>
</protein>
<keyword evidence="5" id="KW-0175">Coiled coil</keyword>
<dbReference type="GO" id="GO:0032266">
    <property type="term" value="F:phosphatidylinositol-3-phosphate binding"/>
    <property type="evidence" value="ECO:0007669"/>
    <property type="project" value="UniProtKB-UniRule"/>
</dbReference>
<proteinExistence type="inferred from homology"/>
<evidence type="ECO:0000256" key="4">
    <source>
        <dbReference type="ARBA" id="ARBA00022927"/>
    </source>
</evidence>
<reference evidence="8 9" key="1">
    <citation type="journal article" date="2022" name="Cell">
        <title>Repeat-based holocentromeres influence genome architecture and karyotype evolution.</title>
        <authorList>
            <person name="Hofstatter P.G."/>
            <person name="Thangavel G."/>
            <person name="Lux T."/>
            <person name="Neumann P."/>
            <person name="Vondrak T."/>
            <person name="Novak P."/>
            <person name="Zhang M."/>
            <person name="Costa L."/>
            <person name="Castellani M."/>
            <person name="Scott A."/>
            <person name="Toegelov H."/>
            <person name="Fuchs J."/>
            <person name="Mata-Sucre Y."/>
            <person name="Dias Y."/>
            <person name="Vanzela A.L.L."/>
            <person name="Huettel B."/>
            <person name="Almeida C.C.S."/>
            <person name="Simkova H."/>
            <person name="Souza G."/>
            <person name="Pedrosa-Harand A."/>
            <person name="Macas J."/>
            <person name="Mayer K.F.X."/>
            <person name="Houben A."/>
            <person name="Marques A."/>
        </authorList>
    </citation>
    <scope>NUCLEOTIDE SEQUENCE [LARGE SCALE GENOMIC DNA]</scope>
    <source>
        <strain evidence="8">RhyTen1mFocal</strain>
    </source>
</reference>
<dbReference type="Gene3D" id="1.10.10.10">
    <property type="entry name" value="Winged helix-like DNA-binding domain superfamily/Winged helix DNA-binding domain"/>
    <property type="match status" value="2"/>
</dbReference>
<dbReference type="Pfam" id="PF04157">
    <property type="entry name" value="EAP30"/>
    <property type="match status" value="1"/>
</dbReference>
<dbReference type="GO" id="GO:0000814">
    <property type="term" value="C:ESCRT II complex"/>
    <property type="evidence" value="ECO:0007669"/>
    <property type="project" value="UniProtKB-UniRule"/>
</dbReference>
<organism evidence="8 9">
    <name type="scientific">Rhynchospora tenuis</name>
    <dbReference type="NCBI Taxonomy" id="198213"/>
    <lineage>
        <taxon>Eukaryota</taxon>
        <taxon>Viridiplantae</taxon>
        <taxon>Streptophyta</taxon>
        <taxon>Embryophyta</taxon>
        <taxon>Tracheophyta</taxon>
        <taxon>Spermatophyta</taxon>
        <taxon>Magnoliopsida</taxon>
        <taxon>Liliopsida</taxon>
        <taxon>Poales</taxon>
        <taxon>Cyperaceae</taxon>
        <taxon>Cyperoideae</taxon>
        <taxon>Rhynchosporeae</taxon>
        <taxon>Rhynchospora</taxon>
    </lineage>
</organism>
<dbReference type="PANTHER" id="PTHR13128">
    <property type="entry name" value="VACUOLAR PROTEIN-SORTING-ASSOCIATED PROTEIN 36"/>
    <property type="match status" value="1"/>
</dbReference>
<comment type="caution">
    <text evidence="8">The sequence shown here is derived from an EMBL/GenBank/DDBJ whole genome shotgun (WGS) entry which is preliminary data.</text>
</comment>
<dbReference type="InterPro" id="IPR021648">
    <property type="entry name" value="GLUE_dom"/>
</dbReference>
<dbReference type="FunFam" id="1.10.10.10:FF:000165">
    <property type="entry name" value="Vacuolar protein sorting protein (Vps36)"/>
    <property type="match status" value="1"/>
</dbReference>
<dbReference type="InterPro" id="IPR036388">
    <property type="entry name" value="WH-like_DNA-bd_sf"/>
</dbReference>
<dbReference type="SUPFAM" id="SSF46785">
    <property type="entry name" value="Winged helix' DNA-binding domain"/>
    <property type="match status" value="1"/>
</dbReference>
<name>A0AAD5ZSC0_9POAL</name>
<gene>
    <name evidence="8" type="ORF">LUZ61_006808</name>
</gene>
<dbReference type="Gene3D" id="6.10.140.260">
    <property type="match status" value="1"/>
</dbReference>
<feature type="domain" description="GLUE N-terminal" evidence="7">
    <location>
        <begin position="87"/>
        <end position="233"/>
    </location>
</feature>
<evidence type="ECO:0000313" key="8">
    <source>
        <dbReference type="EMBL" id="KAJ3703103.1"/>
    </source>
</evidence>
<dbReference type="Pfam" id="PF11605">
    <property type="entry name" value="Vps36_ESCRT-II"/>
    <property type="match status" value="1"/>
</dbReference>
<keyword evidence="9" id="KW-1185">Reference proteome</keyword>
<dbReference type="GO" id="GO:0043130">
    <property type="term" value="F:ubiquitin binding"/>
    <property type="evidence" value="ECO:0007669"/>
    <property type="project" value="UniProtKB-UniRule"/>
</dbReference>